<protein>
    <submittedName>
        <fullName evidence="2">Uncharacterized protein</fullName>
    </submittedName>
</protein>
<feature type="compositionally biased region" description="Polar residues" evidence="1">
    <location>
        <begin position="272"/>
        <end position="323"/>
    </location>
</feature>
<name>A0A2H3J4U5_WOLCO</name>
<feature type="region of interest" description="Disordered" evidence="1">
    <location>
        <begin position="504"/>
        <end position="531"/>
    </location>
</feature>
<feature type="compositionally biased region" description="Polar residues" evidence="1">
    <location>
        <begin position="253"/>
        <end position="264"/>
    </location>
</feature>
<evidence type="ECO:0000313" key="2">
    <source>
        <dbReference type="EMBL" id="PCH37216.1"/>
    </source>
</evidence>
<sequence>MARVMQRDGQSQRRLTVSLYCTSSQMSHNAASNNFRVSEKHTEGTCQQESESAYIDMQAVNPPIPQQERSPPSMHKNGSSPALGSQQADQIDEACSTINHDPRMSSEQHSLPISWHPPWSKPDSDMPVITPQQSDYVQTEERLNYQESHRHCSGWCILQREILARQRPAHARDEYINNTGANAQAILRQAEIPDQRVYLVDKSNFLKSQPNQLLLFEEHELLGDVLDILSSIFPDQQLEVPPEPRNTPPTETSDTIANSDGNSSTKDHELTTPASTLSKSADNISADSNVQSGDPQTRTKGPSHPMSTSQETSEHSSLWSTDTGPGPEDTPILGNIRPVEDSDTIADPKDCERATPASVLAETADKTLADSNMPSGDPQTRTEISSHLISTSQEKNCEANVDTSEHSSPQSAHTGPGPEDLPASGNIHPAENSDTVAISAGCELTTPASILPKTADGLPVDAGTLMPMLEQIVLNDLPVKFHITPYMEETCGVKVEACGVKADTSEVNSNTSKVNSDTSGVKEDTSEVTNY</sequence>
<feature type="compositionally biased region" description="Polar residues" evidence="1">
    <location>
        <begin position="369"/>
        <end position="394"/>
    </location>
</feature>
<organism evidence="2 3">
    <name type="scientific">Wolfiporia cocos (strain MD-104)</name>
    <name type="common">Brown rot fungus</name>
    <dbReference type="NCBI Taxonomy" id="742152"/>
    <lineage>
        <taxon>Eukaryota</taxon>
        <taxon>Fungi</taxon>
        <taxon>Dikarya</taxon>
        <taxon>Basidiomycota</taxon>
        <taxon>Agaricomycotina</taxon>
        <taxon>Agaricomycetes</taxon>
        <taxon>Polyporales</taxon>
        <taxon>Phaeolaceae</taxon>
        <taxon>Wolfiporia</taxon>
    </lineage>
</organism>
<dbReference type="EMBL" id="KB467909">
    <property type="protein sequence ID" value="PCH37216.1"/>
    <property type="molecule type" value="Genomic_DNA"/>
</dbReference>
<feature type="region of interest" description="Disordered" evidence="1">
    <location>
        <begin position="62"/>
        <end position="90"/>
    </location>
</feature>
<evidence type="ECO:0000256" key="1">
    <source>
        <dbReference type="SAM" id="MobiDB-lite"/>
    </source>
</evidence>
<gene>
    <name evidence="2" type="ORF">WOLCODRAFT_20992</name>
</gene>
<accession>A0A2H3J4U5</accession>
<keyword evidence="3" id="KW-1185">Reference proteome</keyword>
<feature type="compositionally biased region" description="Polar residues" evidence="1">
    <location>
        <begin position="76"/>
        <end position="89"/>
    </location>
</feature>
<reference evidence="2 3" key="1">
    <citation type="journal article" date="2012" name="Science">
        <title>The Paleozoic origin of enzymatic lignin decomposition reconstructed from 31 fungal genomes.</title>
        <authorList>
            <person name="Floudas D."/>
            <person name="Binder M."/>
            <person name="Riley R."/>
            <person name="Barry K."/>
            <person name="Blanchette R.A."/>
            <person name="Henrissat B."/>
            <person name="Martinez A.T."/>
            <person name="Otillar R."/>
            <person name="Spatafora J.W."/>
            <person name="Yadav J.S."/>
            <person name="Aerts A."/>
            <person name="Benoit I."/>
            <person name="Boyd A."/>
            <person name="Carlson A."/>
            <person name="Copeland A."/>
            <person name="Coutinho P.M."/>
            <person name="de Vries R.P."/>
            <person name="Ferreira P."/>
            <person name="Findley K."/>
            <person name="Foster B."/>
            <person name="Gaskell J."/>
            <person name="Glotzer D."/>
            <person name="Gorecki P."/>
            <person name="Heitman J."/>
            <person name="Hesse C."/>
            <person name="Hori C."/>
            <person name="Igarashi K."/>
            <person name="Jurgens J.A."/>
            <person name="Kallen N."/>
            <person name="Kersten P."/>
            <person name="Kohler A."/>
            <person name="Kuees U."/>
            <person name="Kumar T.K.A."/>
            <person name="Kuo A."/>
            <person name="LaButti K."/>
            <person name="Larrondo L.F."/>
            <person name="Lindquist E."/>
            <person name="Ling A."/>
            <person name="Lombard V."/>
            <person name="Lucas S."/>
            <person name="Lundell T."/>
            <person name="Martin R."/>
            <person name="McLaughlin D.J."/>
            <person name="Morgenstern I."/>
            <person name="Morin E."/>
            <person name="Murat C."/>
            <person name="Nagy L.G."/>
            <person name="Nolan M."/>
            <person name="Ohm R.A."/>
            <person name="Patyshakuliyeva A."/>
            <person name="Rokas A."/>
            <person name="Ruiz-Duenas F.J."/>
            <person name="Sabat G."/>
            <person name="Salamov A."/>
            <person name="Samejima M."/>
            <person name="Schmutz J."/>
            <person name="Slot J.C."/>
            <person name="St John F."/>
            <person name="Stenlid J."/>
            <person name="Sun H."/>
            <person name="Sun S."/>
            <person name="Syed K."/>
            <person name="Tsang A."/>
            <person name="Wiebenga A."/>
            <person name="Young D."/>
            <person name="Pisabarro A."/>
            <person name="Eastwood D.C."/>
            <person name="Martin F."/>
            <person name="Cullen D."/>
            <person name="Grigoriev I.V."/>
            <person name="Hibbett D.S."/>
        </authorList>
    </citation>
    <scope>NUCLEOTIDE SEQUENCE [LARGE SCALE GENOMIC DNA]</scope>
    <source>
        <strain evidence="2 3">MD-104</strain>
    </source>
</reference>
<feature type="region of interest" description="Disordered" evidence="1">
    <location>
        <begin position="237"/>
        <end position="431"/>
    </location>
</feature>
<feature type="compositionally biased region" description="Polar residues" evidence="1">
    <location>
        <begin position="505"/>
        <end position="519"/>
    </location>
</feature>
<evidence type="ECO:0000313" key="3">
    <source>
        <dbReference type="Proteomes" id="UP000218811"/>
    </source>
</evidence>
<dbReference type="AlphaFoldDB" id="A0A2H3J4U5"/>
<proteinExistence type="predicted"/>
<feature type="region of interest" description="Disordered" evidence="1">
    <location>
        <begin position="25"/>
        <end position="50"/>
    </location>
</feature>
<dbReference type="Proteomes" id="UP000218811">
    <property type="component" value="Unassembled WGS sequence"/>
</dbReference>
<feature type="compositionally biased region" description="Polar residues" evidence="1">
    <location>
        <begin position="25"/>
        <end position="36"/>
    </location>
</feature>